<comment type="cofactor">
    <cofactor evidence="1">
        <name>FAD</name>
        <dbReference type="ChEBI" id="CHEBI:57692"/>
    </cofactor>
</comment>
<evidence type="ECO:0000313" key="8">
    <source>
        <dbReference type="Proteomes" id="UP000001784"/>
    </source>
</evidence>
<organism evidence="7 8">
    <name type="scientific">Syntrophobacter fumaroxidans (strain DSM 10017 / MPOB)</name>
    <dbReference type="NCBI Taxonomy" id="335543"/>
    <lineage>
        <taxon>Bacteria</taxon>
        <taxon>Pseudomonadati</taxon>
        <taxon>Thermodesulfobacteriota</taxon>
        <taxon>Syntrophobacteria</taxon>
        <taxon>Syntrophobacterales</taxon>
        <taxon>Syntrophobacteraceae</taxon>
        <taxon>Syntrophobacter</taxon>
    </lineage>
</organism>
<dbReference type="Gene3D" id="1.10.45.10">
    <property type="entry name" value="Vanillyl-alcohol Oxidase, Chain A, domain 4"/>
    <property type="match status" value="1"/>
</dbReference>
<dbReference type="FunFam" id="3.30.70.2740:FF:000001">
    <property type="entry name" value="D-lactate dehydrogenase mitochondrial"/>
    <property type="match status" value="1"/>
</dbReference>
<dbReference type="PANTHER" id="PTHR42934">
    <property type="entry name" value="GLYCOLATE OXIDASE SUBUNIT GLCD"/>
    <property type="match status" value="1"/>
</dbReference>
<dbReference type="PANTHER" id="PTHR42934:SF2">
    <property type="entry name" value="GLYCOLATE OXIDASE SUBUNIT GLCD"/>
    <property type="match status" value="1"/>
</dbReference>
<dbReference type="PROSITE" id="PS51387">
    <property type="entry name" value="FAD_PCMH"/>
    <property type="match status" value="1"/>
</dbReference>
<dbReference type="Proteomes" id="UP000001784">
    <property type="component" value="Chromosome"/>
</dbReference>
<evidence type="ECO:0000256" key="2">
    <source>
        <dbReference type="ARBA" id="ARBA00008000"/>
    </source>
</evidence>
<dbReference type="InterPro" id="IPR016166">
    <property type="entry name" value="FAD-bd_PCMH"/>
</dbReference>
<dbReference type="HOGENOM" id="CLU_017779_9_2_7"/>
<dbReference type="Gene3D" id="3.30.70.2740">
    <property type="match status" value="1"/>
</dbReference>
<dbReference type="AlphaFoldDB" id="A0LQ66"/>
<name>A0LQ66_SYNFM</name>
<dbReference type="Gene3D" id="3.30.70.2190">
    <property type="match status" value="1"/>
</dbReference>
<evidence type="ECO:0000313" key="7">
    <source>
        <dbReference type="EMBL" id="ABK19568.1"/>
    </source>
</evidence>
<evidence type="ECO:0000256" key="1">
    <source>
        <dbReference type="ARBA" id="ARBA00001974"/>
    </source>
</evidence>
<evidence type="ECO:0000256" key="3">
    <source>
        <dbReference type="ARBA" id="ARBA00022630"/>
    </source>
</evidence>
<evidence type="ECO:0000259" key="6">
    <source>
        <dbReference type="PROSITE" id="PS51387"/>
    </source>
</evidence>
<dbReference type="eggNOG" id="COG0277">
    <property type="taxonomic scope" value="Bacteria"/>
</dbReference>
<dbReference type="InterPro" id="IPR016171">
    <property type="entry name" value="Vanillyl_alc_oxidase_C-sub2"/>
</dbReference>
<dbReference type="SUPFAM" id="SSF56176">
    <property type="entry name" value="FAD-binding/transporter-associated domain-like"/>
    <property type="match status" value="1"/>
</dbReference>
<dbReference type="STRING" id="335543.Sfum_3899"/>
<dbReference type="Gene3D" id="3.30.43.10">
    <property type="entry name" value="Uridine Diphospho-n-acetylenolpyruvylglucosamine Reductase, domain 2"/>
    <property type="match status" value="1"/>
</dbReference>
<dbReference type="Pfam" id="PF02913">
    <property type="entry name" value="FAD-oxidase_C"/>
    <property type="match status" value="1"/>
</dbReference>
<dbReference type="InterPro" id="IPR006094">
    <property type="entry name" value="Oxid_FAD_bind_N"/>
</dbReference>
<dbReference type="EMBL" id="CP000478">
    <property type="protein sequence ID" value="ABK19568.1"/>
    <property type="molecule type" value="Genomic_DNA"/>
</dbReference>
<dbReference type="RefSeq" id="WP_011700684.1">
    <property type="nucleotide sequence ID" value="NC_008554.1"/>
</dbReference>
<dbReference type="InterPro" id="IPR004113">
    <property type="entry name" value="FAD-bd_oxidored_4_C"/>
</dbReference>
<dbReference type="Gene3D" id="3.30.465.10">
    <property type="match status" value="1"/>
</dbReference>
<protein>
    <submittedName>
        <fullName evidence="7">FAD linked oxidase domain protein</fullName>
    </submittedName>
</protein>
<proteinExistence type="inferred from homology"/>
<keyword evidence="8" id="KW-1185">Reference proteome</keyword>
<comment type="similarity">
    <text evidence="2">Belongs to the FAD-binding oxidoreductase/transferase type 4 family.</text>
</comment>
<evidence type="ECO:0000256" key="5">
    <source>
        <dbReference type="ARBA" id="ARBA00023002"/>
    </source>
</evidence>
<dbReference type="Pfam" id="PF01565">
    <property type="entry name" value="FAD_binding_4"/>
    <property type="match status" value="1"/>
</dbReference>
<evidence type="ECO:0000256" key="4">
    <source>
        <dbReference type="ARBA" id="ARBA00022827"/>
    </source>
</evidence>
<dbReference type="InParanoid" id="A0LQ66"/>
<dbReference type="GO" id="GO:0016491">
    <property type="term" value="F:oxidoreductase activity"/>
    <property type="evidence" value="ECO:0007669"/>
    <property type="project" value="UniProtKB-KW"/>
</dbReference>
<dbReference type="InterPro" id="IPR016169">
    <property type="entry name" value="FAD-bd_PCMH_sub2"/>
</dbReference>
<dbReference type="SUPFAM" id="SSF55103">
    <property type="entry name" value="FAD-linked oxidases, C-terminal domain"/>
    <property type="match status" value="1"/>
</dbReference>
<dbReference type="InterPro" id="IPR016164">
    <property type="entry name" value="FAD-linked_Oxase-like_C"/>
</dbReference>
<dbReference type="KEGG" id="sfu:Sfum_3899"/>
<sequence length="470" mass="50462">MNATDLPYGPITPEIIDLIRKAAGSDALVVDPEKLKDFGSDATDYRRIPELVVEATTDRQVQAVMRLASEHRFPVTPRGLGTGLAGGAVALRGGVILSLARMNRILSIDRENLIATVEPGVVTMDLKKAAIARGLCYPPDPASLDTCSIGGNAGTNAGGPSCIKYGTTRDYVLGLEAVLASGEKIRAGVQTRKGVVGYDLAHLLVGSEGTLGIITRLYLKLIPNPPAITTLVALFPELSGAMHAVSTVLASGYVPCAMEFLDRHCIELVGDLLPFEGVREAGAFLLVEMDGAPGVIAREIEEVGGICMECGAADALLAPDSQKRAQMWEVRKQVSLRIEHNSPLYIPEDVVVPIGRIAEFVEGLPEIERLYGMKIYSFGHAGDGNIHLNITADTRDRAQRVEEGIRAALERVLSMGGTISGEHGIGIAKMRFLPMELSPESIRIQEGIKKVFDPLMILNPGKIFPQERET</sequence>
<dbReference type="InterPro" id="IPR051914">
    <property type="entry name" value="FAD-linked_OxidoTrans_Type4"/>
</dbReference>
<keyword evidence="4" id="KW-0274">FAD</keyword>
<gene>
    <name evidence="7" type="ordered locus">Sfum_3899</name>
</gene>
<dbReference type="InterPro" id="IPR016167">
    <property type="entry name" value="FAD-bd_PCMH_sub1"/>
</dbReference>
<dbReference type="InterPro" id="IPR036318">
    <property type="entry name" value="FAD-bd_PCMH-like_sf"/>
</dbReference>
<reference evidence="7 8" key="1">
    <citation type="submission" date="2006-10" db="EMBL/GenBank/DDBJ databases">
        <title>Complete sequence of Syntrophobacter fumaroxidans MPOB.</title>
        <authorList>
            <consortium name="US DOE Joint Genome Institute"/>
            <person name="Copeland A."/>
            <person name="Lucas S."/>
            <person name="Lapidus A."/>
            <person name="Barry K."/>
            <person name="Detter J.C."/>
            <person name="Glavina del Rio T."/>
            <person name="Hammon N."/>
            <person name="Israni S."/>
            <person name="Pitluck S."/>
            <person name="Goltsman E.G."/>
            <person name="Martinez M."/>
            <person name="Schmutz J."/>
            <person name="Larimer F."/>
            <person name="Land M."/>
            <person name="Hauser L."/>
            <person name="Kyrpides N."/>
            <person name="Kim E."/>
            <person name="Boone D.R."/>
            <person name="Brockman F."/>
            <person name="Culley D."/>
            <person name="Ferry J."/>
            <person name="Gunsalus R."/>
            <person name="McInerney M.J."/>
            <person name="Morrison M."/>
            <person name="Plugge C."/>
            <person name="Rohlin L."/>
            <person name="Scholten J."/>
            <person name="Sieber J."/>
            <person name="Stams A.J.M."/>
            <person name="Worm P."/>
            <person name="Henstra A.M."/>
            <person name="Richardson P."/>
        </authorList>
    </citation>
    <scope>NUCLEOTIDE SEQUENCE [LARGE SCALE GENOMIC DNA]</scope>
    <source>
        <strain evidence="8">DSM 10017 / MPOB</strain>
    </source>
</reference>
<keyword evidence="3" id="KW-0285">Flavoprotein</keyword>
<keyword evidence="5" id="KW-0560">Oxidoreductase</keyword>
<feature type="domain" description="FAD-binding PCMH-type" evidence="6">
    <location>
        <begin position="45"/>
        <end position="224"/>
    </location>
</feature>
<accession>A0LQ66</accession>
<dbReference type="FunFam" id="1.10.45.10:FF:000001">
    <property type="entry name" value="D-lactate dehydrogenase mitochondrial"/>
    <property type="match status" value="1"/>
</dbReference>
<dbReference type="GO" id="GO:0071949">
    <property type="term" value="F:FAD binding"/>
    <property type="evidence" value="ECO:0007669"/>
    <property type="project" value="InterPro"/>
</dbReference>